<feature type="transmembrane region" description="Helical" evidence="6">
    <location>
        <begin position="445"/>
        <end position="469"/>
    </location>
</feature>
<dbReference type="AlphaFoldDB" id="A0A372LVG6"/>
<dbReference type="PRINTS" id="PR01036">
    <property type="entry name" value="TCRTETB"/>
</dbReference>
<comment type="caution">
    <text evidence="8">The sequence shown here is derived from an EMBL/GenBank/DDBJ whole genome shotgun (WGS) entry which is preliminary data.</text>
</comment>
<dbReference type="PANTHER" id="PTHR42718">
    <property type="entry name" value="MAJOR FACILITATOR SUPERFAMILY MULTIDRUG TRANSPORTER MFSC"/>
    <property type="match status" value="1"/>
</dbReference>
<feature type="transmembrane region" description="Helical" evidence="6">
    <location>
        <begin position="374"/>
        <end position="393"/>
    </location>
</feature>
<evidence type="ECO:0000256" key="4">
    <source>
        <dbReference type="ARBA" id="ARBA00023136"/>
    </source>
</evidence>
<evidence type="ECO:0000256" key="6">
    <source>
        <dbReference type="SAM" id="Phobius"/>
    </source>
</evidence>
<evidence type="ECO:0000313" key="8">
    <source>
        <dbReference type="EMBL" id="RFU82275.1"/>
    </source>
</evidence>
<feature type="transmembrane region" description="Helical" evidence="6">
    <location>
        <begin position="211"/>
        <end position="231"/>
    </location>
</feature>
<keyword evidence="4 6" id="KW-0472">Membrane</keyword>
<feature type="transmembrane region" description="Helical" evidence="6">
    <location>
        <begin position="347"/>
        <end position="368"/>
    </location>
</feature>
<evidence type="ECO:0000256" key="1">
    <source>
        <dbReference type="ARBA" id="ARBA00004651"/>
    </source>
</evidence>
<dbReference type="OrthoDB" id="783189at2"/>
<keyword evidence="9" id="KW-1185">Reference proteome</keyword>
<accession>A0A372LVG6</accession>
<dbReference type="InterPro" id="IPR005829">
    <property type="entry name" value="Sugar_transporter_CS"/>
</dbReference>
<feature type="transmembrane region" description="Helical" evidence="6">
    <location>
        <begin position="243"/>
        <end position="260"/>
    </location>
</feature>
<dbReference type="InterPro" id="IPR036259">
    <property type="entry name" value="MFS_trans_sf"/>
</dbReference>
<feature type="transmembrane region" description="Helical" evidence="6">
    <location>
        <begin position="145"/>
        <end position="171"/>
    </location>
</feature>
<feature type="transmembrane region" description="Helical" evidence="6">
    <location>
        <begin position="177"/>
        <end position="199"/>
    </location>
</feature>
<evidence type="ECO:0000256" key="3">
    <source>
        <dbReference type="ARBA" id="ARBA00022989"/>
    </source>
</evidence>
<comment type="subcellular location">
    <subcellularLocation>
        <location evidence="1">Cell membrane</location>
        <topology evidence="1">Multi-pass membrane protein</topology>
    </subcellularLocation>
</comment>
<feature type="transmembrane region" description="Helical" evidence="6">
    <location>
        <begin position="21"/>
        <end position="45"/>
    </location>
</feature>
<feature type="transmembrane region" description="Helical" evidence="6">
    <location>
        <begin position="57"/>
        <end position="75"/>
    </location>
</feature>
<dbReference type="GO" id="GO:0005886">
    <property type="term" value="C:plasma membrane"/>
    <property type="evidence" value="ECO:0007669"/>
    <property type="project" value="UniProtKB-SubCell"/>
</dbReference>
<sequence>MNTPTARTAAAEAVDPRSWKALGVCLTAGFMTLLDTSIVNVALPSVERSLHATGADLSWVVSGYALGFGLALVPGGRLGDLHGRRTMFLIGLSLFTLASAACGLAPGAGWLVVFRLLQGVAAGMVSPQVSGLIQQMFQGPLRARAFGMLGSVVAVSTAAGPLAGGLIIAAAGPEHGWRWVFFVNLPIGIAALAAGRRLLPRALPSASRRPGFDPAGLILLGTGVVAVLLPLLQEQRWTGRGKWLLIGAGVLLLVAFWRWERRQDARGATPLVAPGLFALRSFSLGALLGLIYFAGFTTLFFVYTLFLQNGHGYSALQAGLAATPVAAGSAVAAAVGGRLVVRHGRRLVARGLATVAVGLVGTIAVVQLVPGRSVAWVAAVPLLLAGVGSGLVISPNTTLTLSKVPVALGSSASGVLQTGQRIGSAAGIAAVGAVFFAHVTHHDDWAGALQLGLLTSLTLVLTALAVAVVDVRSTDSD</sequence>
<feature type="transmembrane region" description="Helical" evidence="6">
    <location>
        <begin position="87"/>
        <end position="106"/>
    </location>
</feature>
<feature type="transmembrane region" description="Helical" evidence="6">
    <location>
        <begin position="281"/>
        <end position="303"/>
    </location>
</feature>
<dbReference type="GO" id="GO:0022857">
    <property type="term" value="F:transmembrane transporter activity"/>
    <property type="evidence" value="ECO:0007669"/>
    <property type="project" value="InterPro"/>
</dbReference>
<keyword evidence="2 6" id="KW-0812">Transmembrane</keyword>
<protein>
    <submittedName>
        <fullName evidence="8">MFS transporter</fullName>
    </submittedName>
</protein>
<feature type="transmembrane region" description="Helical" evidence="6">
    <location>
        <begin position="422"/>
        <end position="439"/>
    </location>
</feature>
<dbReference type="InterPro" id="IPR020846">
    <property type="entry name" value="MFS_dom"/>
</dbReference>
<dbReference type="PROSITE" id="PS00217">
    <property type="entry name" value="SUGAR_TRANSPORT_2"/>
    <property type="match status" value="1"/>
</dbReference>
<dbReference type="CDD" id="cd17321">
    <property type="entry name" value="MFS_MMR_MDR_like"/>
    <property type="match status" value="1"/>
</dbReference>
<organism evidence="8 9">
    <name type="scientific">Streptomyces triticagri</name>
    <dbReference type="NCBI Taxonomy" id="2293568"/>
    <lineage>
        <taxon>Bacteria</taxon>
        <taxon>Bacillati</taxon>
        <taxon>Actinomycetota</taxon>
        <taxon>Actinomycetes</taxon>
        <taxon>Kitasatosporales</taxon>
        <taxon>Streptomycetaceae</taxon>
        <taxon>Streptomyces</taxon>
    </lineage>
</organism>
<dbReference type="Proteomes" id="UP000263094">
    <property type="component" value="Unassembled WGS sequence"/>
</dbReference>
<dbReference type="Gene3D" id="1.20.1720.10">
    <property type="entry name" value="Multidrug resistance protein D"/>
    <property type="match status" value="1"/>
</dbReference>
<evidence type="ECO:0000313" key="9">
    <source>
        <dbReference type="Proteomes" id="UP000263094"/>
    </source>
</evidence>
<keyword evidence="5" id="KW-0046">Antibiotic resistance</keyword>
<feature type="transmembrane region" description="Helical" evidence="6">
    <location>
        <begin position="112"/>
        <end position="133"/>
    </location>
</feature>
<feature type="transmembrane region" description="Helical" evidence="6">
    <location>
        <begin position="315"/>
        <end position="335"/>
    </location>
</feature>
<dbReference type="GO" id="GO:0046677">
    <property type="term" value="P:response to antibiotic"/>
    <property type="evidence" value="ECO:0007669"/>
    <property type="project" value="UniProtKB-KW"/>
</dbReference>
<proteinExistence type="predicted"/>
<reference evidence="8 9" key="1">
    <citation type="submission" date="2018-08" db="EMBL/GenBank/DDBJ databases">
        <title>Isolation, diversity and antifungal activity of Actinobacteria from wheat.</title>
        <authorList>
            <person name="Han C."/>
        </authorList>
    </citation>
    <scope>NUCLEOTIDE SEQUENCE [LARGE SCALE GENOMIC DNA]</scope>
    <source>
        <strain evidence="8 9">NEAU-YY421</strain>
    </source>
</reference>
<dbReference type="SUPFAM" id="SSF103473">
    <property type="entry name" value="MFS general substrate transporter"/>
    <property type="match status" value="1"/>
</dbReference>
<dbReference type="Gene3D" id="1.20.1250.20">
    <property type="entry name" value="MFS general substrate transporter like domains"/>
    <property type="match status" value="1"/>
</dbReference>
<gene>
    <name evidence="8" type="ORF">DY218_33940</name>
</gene>
<name>A0A372LVG6_9ACTN</name>
<keyword evidence="3 6" id="KW-1133">Transmembrane helix</keyword>
<dbReference type="Pfam" id="PF07690">
    <property type="entry name" value="MFS_1"/>
    <property type="match status" value="1"/>
</dbReference>
<dbReference type="InterPro" id="IPR011701">
    <property type="entry name" value="MFS"/>
</dbReference>
<evidence type="ECO:0000256" key="2">
    <source>
        <dbReference type="ARBA" id="ARBA00022692"/>
    </source>
</evidence>
<dbReference type="RefSeq" id="WP_128560011.1">
    <property type="nucleotide sequence ID" value="NZ_QUAK01000239.1"/>
</dbReference>
<dbReference type="PANTHER" id="PTHR42718:SF39">
    <property type="entry name" value="ACTINORHODIN TRANSPORTER-RELATED"/>
    <property type="match status" value="1"/>
</dbReference>
<evidence type="ECO:0000256" key="5">
    <source>
        <dbReference type="ARBA" id="ARBA00023251"/>
    </source>
</evidence>
<feature type="domain" description="Major facilitator superfamily (MFS) profile" evidence="7">
    <location>
        <begin position="21"/>
        <end position="474"/>
    </location>
</feature>
<evidence type="ECO:0000259" key="7">
    <source>
        <dbReference type="PROSITE" id="PS50850"/>
    </source>
</evidence>
<dbReference type="EMBL" id="QUAK01000239">
    <property type="protein sequence ID" value="RFU82275.1"/>
    <property type="molecule type" value="Genomic_DNA"/>
</dbReference>
<dbReference type="PROSITE" id="PS50850">
    <property type="entry name" value="MFS"/>
    <property type="match status" value="1"/>
</dbReference>